<feature type="transmembrane region" description="Helical" evidence="6">
    <location>
        <begin position="338"/>
        <end position="361"/>
    </location>
</feature>
<evidence type="ECO:0000313" key="7">
    <source>
        <dbReference type="EMBL" id="NMO77001.1"/>
    </source>
</evidence>
<proteinExistence type="predicted"/>
<keyword evidence="2" id="KW-1003">Cell membrane</keyword>
<feature type="transmembrane region" description="Helical" evidence="6">
    <location>
        <begin position="373"/>
        <end position="400"/>
    </location>
</feature>
<dbReference type="GO" id="GO:0022857">
    <property type="term" value="F:transmembrane transporter activity"/>
    <property type="evidence" value="ECO:0007669"/>
    <property type="project" value="InterPro"/>
</dbReference>
<reference evidence="7 8" key="1">
    <citation type="submission" date="2020-04" db="EMBL/GenBank/DDBJ databases">
        <title>Bacillus sp. UniB3 isolated from commercial digestive syrup.</title>
        <authorList>
            <person name="Thorat V."/>
            <person name="Kirdat K."/>
            <person name="Tiwarekar B."/>
            <person name="Yadav A."/>
        </authorList>
    </citation>
    <scope>NUCLEOTIDE SEQUENCE [LARGE SCALE GENOMIC DNA]</scope>
    <source>
        <strain evidence="7 8">UniB3</strain>
    </source>
</reference>
<dbReference type="InterPro" id="IPR002293">
    <property type="entry name" value="AA/rel_permease1"/>
</dbReference>
<feature type="transmembrane region" description="Helical" evidence="6">
    <location>
        <begin position="146"/>
        <end position="166"/>
    </location>
</feature>
<dbReference type="PANTHER" id="PTHR42770:SF13">
    <property type="entry name" value="L-METHIONINE_BRANCHED-CHAIN AMINO ACID EXPORTER YJEH"/>
    <property type="match status" value="1"/>
</dbReference>
<feature type="transmembrane region" description="Helical" evidence="6">
    <location>
        <begin position="260"/>
        <end position="288"/>
    </location>
</feature>
<dbReference type="GO" id="GO:0005886">
    <property type="term" value="C:plasma membrane"/>
    <property type="evidence" value="ECO:0007669"/>
    <property type="project" value="UniProtKB-SubCell"/>
</dbReference>
<keyword evidence="8" id="KW-1185">Reference proteome</keyword>
<evidence type="ECO:0000256" key="3">
    <source>
        <dbReference type="ARBA" id="ARBA00022692"/>
    </source>
</evidence>
<evidence type="ECO:0000313" key="8">
    <source>
        <dbReference type="Proteomes" id="UP000588491"/>
    </source>
</evidence>
<dbReference type="Proteomes" id="UP000588491">
    <property type="component" value="Unassembled WGS sequence"/>
</dbReference>
<dbReference type="RefSeq" id="WP_169188258.1">
    <property type="nucleotide sequence ID" value="NZ_JABBPK010000001.1"/>
</dbReference>
<dbReference type="EMBL" id="JABBPK010000001">
    <property type="protein sequence ID" value="NMO77001.1"/>
    <property type="molecule type" value="Genomic_DNA"/>
</dbReference>
<feature type="transmembrane region" description="Helical" evidence="6">
    <location>
        <begin position="38"/>
        <end position="62"/>
    </location>
</feature>
<evidence type="ECO:0000256" key="5">
    <source>
        <dbReference type="ARBA" id="ARBA00023136"/>
    </source>
</evidence>
<dbReference type="PANTHER" id="PTHR42770">
    <property type="entry name" value="AMINO ACID TRANSPORTER-RELATED"/>
    <property type="match status" value="1"/>
</dbReference>
<feature type="transmembrane region" description="Helical" evidence="6">
    <location>
        <begin position="178"/>
        <end position="197"/>
    </location>
</feature>
<feature type="transmembrane region" description="Helical" evidence="6">
    <location>
        <begin position="82"/>
        <end position="102"/>
    </location>
</feature>
<keyword evidence="5 6" id="KW-0472">Membrane</keyword>
<evidence type="ECO:0000256" key="1">
    <source>
        <dbReference type="ARBA" id="ARBA00004651"/>
    </source>
</evidence>
<evidence type="ECO:0000256" key="6">
    <source>
        <dbReference type="SAM" id="Phobius"/>
    </source>
</evidence>
<evidence type="ECO:0000256" key="2">
    <source>
        <dbReference type="ARBA" id="ARBA00022475"/>
    </source>
</evidence>
<evidence type="ECO:0000256" key="4">
    <source>
        <dbReference type="ARBA" id="ARBA00022989"/>
    </source>
</evidence>
<dbReference type="Gene3D" id="1.20.1740.10">
    <property type="entry name" value="Amino acid/polyamine transporter I"/>
    <property type="match status" value="1"/>
</dbReference>
<feature type="transmembrane region" description="Helical" evidence="6">
    <location>
        <begin position="218"/>
        <end position="240"/>
    </location>
</feature>
<dbReference type="AlphaFoldDB" id="A0A7Y0K731"/>
<protein>
    <submittedName>
        <fullName evidence="7">APC family permease</fullName>
    </submittedName>
</protein>
<feature type="transmembrane region" description="Helical" evidence="6">
    <location>
        <begin position="122"/>
        <end position="139"/>
    </location>
</feature>
<keyword evidence="4 6" id="KW-1133">Transmembrane helix</keyword>
<sequence>MNQRKIGSLTLSGLIIGPLLGSGIILLPTIIYENLENYAIFAWLIMSIIGICFAYVCGELIIKFPGEAGLGNAMEKAFGTKIKNLASVFLMIAALMGPVAVMMTAAEYIQTWLFPDKIKVEWIAIVLLVMNGLILLFRLNFLGKLSFIISTLAVLILVSGSIYALLNEPSGTWAFPDFHFSSFGYNLLLLFWTIVGWEIVGNYSSEVKNPKTTIRKAIFFSAAVILIVNLVLSAAVQWTMYNSTFSIRLTGIMYPLFGQLSVGLLALVATGLCITTHLMVVGGVARLVAALSKSVSSFHFLTKKLANGAPFKAIAFLVSIHLFFAVLVLLKVVTVEQLVGFANAFFIANALIGLFAAIKLLNNPWIKGMAMMLSVLFGILLLRSSVISLVVIFALTFLLIGWRHERHNSQEKLDI</sequence>
<dbReference type="PIRSF" id="PIRSF006060">
    <property type="entry name" value="AA_transporter"/>
    <property type="match status" value="1"/>
</dbReference>
<feature type="transmembrane region" description="Helical" evidence="6">
    <location>
        <begin position="12"/>
        <end position="32"/>
    </location>
</feature>
<comment type="caution">
    <text evidence="7">The sequence shown here is derived from an EMBL/GenBank/DDBJ whole genome shotgun (WGS) entry which is preliminary data.</text>
</comment>
<dbReference type="Pfam" id="PF13520">
    <property type="entry name" value="AA_permease_2"/>
    <property type="match status" value="1"/>
</dbReference>
<comment type="subcellular location">
    <subcellularLocation>
        <location evidence="1">Cell membrane</location>
        <topology evidence="1">Multi-pass membrane protein</topology>
    </subcellularLocation>
</comment>
<accession>A0A7Y0K731</accession>
<organism evidence="7 8">
    <name type="scientific">Niallia alba</name>
    <dbReference type="NCBI Taxonomy" id="2729105"/>
    <lineage>
        <taxon>Bacteria</taxon>
        <taxon>Bacillati</taxon>
        <taxon>Bacillota</taxon>
        <taxon>Bacilli</taxon>
        <taxon>Bacillales</taxon>
        <taxon>Bacillaceae</taxon>
        <taxon>Niallia</taxon>
    </lineage>
</organism>
<dbReference type="InterPro" id="IPR050367">
    <property type="entry name" value="APC_superfamily"/>
</dbReference>
<feature type="transmembrane region" description="Helical" evidence="6">
    <location>
        <begin position="309"/>
        <end position="332"/>
    </location>
</feature>
<name>A0A7Y0K731_9BACI</name>
<gene>
    <name evidence="7" type="ORF">HHU08_08350</name>
</gene>
<keyword evidence="3 6" id="KW-0812">Transmembrane</keyword>